<protein>
    <submittedName>
        <fullName evidence="1">9361_t:CDS:1</fullName>
    </submittedName>
</protein>
<dbReference type="Proteomes" id="UP000789702">
    <property type="component" value="Unassembled WGS sequence"/>
</dbReference>
<evidence type="ECO:0000313" key="1">
    <source>
        <dbReference type="EMBL" id="CAG8634285.1"/>
    </source>
</evidence>
<evidence type="ECO:0000313" key="2">
    <source>
        <dbReference type="Proteomes" id="UP000789702"/>
    </source>
</evidence>
<gene>
    <name evidence="1" type="ORF">DHETER_LOCUS8532</name>
</gene>
<name>A0ACA9NAB3_9GLOM</name>
<organism evidence="1 2">
    <name type="scientific">Dentiscutata heterogama</name>
    <dbReference type="NCBI Taxonomy" id="1316150"/>
    <lineage>
        <taxon>Eukaryota</taxon>
        <taxon>Fungi</taxon>
        <taxon>Fungi incertae sedis</taxon>
        <taxon>Mucoromycota</taxon>
        <taxon>Glomeromycotina</taxon>
        <taxon>Glomeromycetes</taxon>
        <taxon>Diversisporales</taxon>
        <taxon>Gigasporaceae</taxon>
        <taxon>Dentiscutata</taxon>
    </lineage>
</organism>
<keyword evidence="2" id="KW-1185">Reference proteome</keyword>
<sequence>IRSGKDNLNELENKIKEFQQSVLSVTSITSFINKYKSVSMKADLLPILNARGIDYLNKNLTINKILLEHQKNHIYILFDTDNYIINIDSPVWSAFLKIPSINEEPSKFFIADPTSYKGTDRPDHPVIHHYINGQLNSNDYYNDKKTLFTSNIIKFSTLPFTKPNYSPSKKERLMVPCPCSLTNGCLPLKCEWICIRCEQYIEYGYNKHLYCGCGENKIDHCKFKCSSSLHISSYIPFDQNILVEFLPSVAPREEINILLLGETGTGKSTFINAFANYSKFNNLDDAISGKSCTKECGIYVFPVAENKVIRLIDTPGVGDTRGIEYDKKNFENILKNINYHAHLNGICILLKPNNSRLDVIFRFCIQELLSHLHKNAKDNIIFCFTNTRGTFFRPGYTLPVLNKQLKELESKSGIEIKVCKDTQYCFDNEPFRFLAANKKGIKFTDDEKKNFASSWEKSAKELVRLLQYISNCTPHKIIDTVSLNNARQTVMILCEPLAEINRNIQENISEVNNLKDEIQSSNLTDEELKNKLYVPRIVLKLTRLERPRVVCTNNNCKVQNINITIENCHVKWKDLNIFMLKHSGAMMFGNCRSCGCHARSHKTTFYKSISEYSKETDENIKNKILKNEIDQKDKQDHIEMLQRKINQLKEQQNTVDDIIIQFTQFLIQNAIAPFNDVYMEYLDYIIHLEREKINNTSKRYNNEILKGLEETKRKYYEKMKIIKKKIGNNEPSPARSLLKT</sequence>
<feature type="non-terminal residue" evidence="1">
    <location>
        <position position="740"/>
    </location>
</feature>
<comment type="caution">
    <text evidence="1">The sequence shown here is derived from an EMBL/GenBank/DDBJ whole genome shotgun (WGS) entry which is preliminary data.</text>
</comment>
<proteinExistence type="predicted"/>
<accession>A0ACA9NAB3</accession>
<dbReference type="EMBL" id="CAJVPU010013679">
    <property type="protein sequence ID" value="CAG8634285.1"/>
    <property type="molecule type" value="Genomic_DNA"/>
</dbReference>
<feature type="non-terminal residue" evidence="1">
    <location>
        <position position="1"/>
    </location>
</feature>
<reference evidence="1" key="1">
    <citation type="submission" date="2021-06" db="EMBL/GenBank/DDBJ databases">
        <authorList>
            <person name="Kallberg Y."/>
            <person name="Tangrot J."/>
            <person name="Rosling A."/>
        </authorList>
    </citation>
    <scope>NUCLEOTIDE SEQUENCE</scope>
    <source>
        <strain evidence="1">IL203A</strain>
    </source>
</reference>